<keyword evidence="5" id="KW-1185">Reference proteome</keyword>
<dbReference type="PANTHER" id="PTHR43094:SF1">
    <property type="entry name" value="AMINOTRANSFERASE CLASS-III"/>
    <property type="match status" value="1"/>
</dbReference>
<dbReference type="OrthoDB" id="5419315at2759"/>
<keyword evidence="2 3" id="KW-0663">Pyridoxal phosphate</keyword>
<accession>A0A6A7A5N5</accession>
<dbReference type="Pfam" id="PF00202">
    <property type="entry name" value="Aminotran_3"/>
    <property type="match status" value="1"/>
</dbReference>
<dbReference type="CDD" id="cd00610">
    <property type="entry name" value="OAT_like"/>
    <property type="match status" value="1"/>
</dbReference>
<dbReference type="Gene3D" id="3.90.1150.10">
    <property type="entry name" value="Aspartate Aminotransferase, domain 1"/>
    <property type="match status" value="1"/>
</dbReference>
<evidence type="ECO:0000256" key="3">
    <source>
        <dbReference type="RuleBase" id="RU003560"/>
    </source>
</evidence>
<evidence type="ECO:0000313" key="5">
    <source>
        <dbReference type="Proteomes" id="UP000799424"/>
    </source>
</evidence>
<gene>
    <name evidence="4" type="ORF">CC86DRAFT_289001</name>
</gene>
<dbReference type="PANTHER" id="PTHR43094">
    <property type="entry name" value="AMINOTRANSFERASE"/>
    <property type="match status" value="1"/>
</dbReference>
<evidence type="ECO:0000256" key="2">
    <source>
        <dbReference type="ARBA" id="ARBA00022898"/>
    </source>
</evidence>
<reference evidence="4" key="1">
    <citation type="journal article" date="2020" name="Stud. Mycol.">
        <title>101 Dothideomycetes genomes: a test case for predicting lifestyles and emergence of pathogens.</title>
        <authorList>
            <person name="Haridas S."/>
            <person name="Albert R."/>
            <person name="Binder M."/>
            <person name="Bloem J."/>
            <person name="Labutti K."/>
            <person name="Salamov A."/>
            <person name="Andreopoulos B."/>
            <person name="Baker S."/>
            <person name="Barry K."/>
            <person name="Bills G."/>
            <person name="Bluhm B."/>
            <person name="Cannon C."/>
            <person name="Castanera R."/>
            <person name="Culley D."/>
            <person name="Daum C."/>
            <person name="Ezra D."/>
            <person name="Gonzalez J."/>
            <person name="Henrissat B."/>
            <person name="Kuo A."/>
            <person name="Liang C."/>
            <person name="Lipzen A."/>
            <person name="Lutzoni F."/>
            <person name="Magnuson J."/>
            <person name="Mondo S."/>
            <person name="Nolan M."/>
            <person name="Ohm R."/>
            <person name="Pangilinan J."/>
            <person name="Park H.-J."/>
            <person name="Ramirez L."/>
            <person name="Alfaro M."/>
            <person name="Sun H."/>
            <person name="Tritt A."/>
            <person name="Yoshinaga Y."/>
            <person name="Zwiers L.-H."/>
            <person name="Turgeon B."/>
            <person name="Goodwin S."/>
            <person name="Spatafora J."/>
            <person name="Crous P."/>
            <person name="Grigoriev I."/>
        </authorList>
    </citation>
    <scope>NUCLEOTIDE SEQUENCE</scope>
    <source>
        <strain evidence="4">CBS 113818</strain>
    </source>
</reference>
<organism evidence="4 5">
    <name type="scientific">Ophiobolus disseminans</name>
    <dbReference type="NCBI Taxonomy" id="1469910"/>
    <lineage>
        <taxon>Eukaryota</taxon>
        <taxon>Fungi</taxon>
        <taxon>Dikarya</taxon>
        <taxon>Ascomycota</taxon>
        <taxon>Pezizomycotina</taxon>
        <taxon>Dothideomycetes</taxon>
        <taxon>Pleosporomycetidae</taxon>
        <taxon>Pleosporales</taxon>
        <taxon>Pleosporineae</taxon>
        <taxon>Phaeosphaeriaceae</taxon>
        <taxon>Ophiobolus</taxon>
    </lineage>
</organism>
<evidence type="ECO:0000313" key="4">
    <source>
        <dbReference type="EMBL" id="KAF2827987.1"/>
    </source>
</evidence>
<dbReference type="SUPFAM" id="SSF53383">
    <property type="entry name" value="PLP-dependent transferases"/>
    <property type="match status" value="1"/>
</dbReference>
<dbReference type="InterPro" id="IPR015422">
    <property type="entry name" value="PyrdxlP-dep_Trfase_small"/>
</dbReference>
<dbReference type="Proteomes" id="UP000799424">
    <property type="component" value="Unassembled WGS sequence"/>
</dbReference>
<dbReference type="EMBL" id="MU006223">
    <property type="protein sequence ID" value="KAF2827987.1"/>
    <property type="molecule type" value="Genomic_DNA"/>
</dbReference>
<dbReference type="InterPro" id="IPR015424">
    <property type="entry name" value="PyrdxlP-dep_Trfase"/>
</dbReference>
<dbReference type="AlphaFoldDB" id="A0A6A7A5N5"/>
<dbReference type="InterPro" id="IPR005814">
    <property type="entry name" value="Aminotrans_3"/>
</dbReference>
<sequence>MRPKRPLFKVERGEGNEYVLEDGTCVYDAAGGAAVSCIGRADKRVEKAMVKQFRKGISYLPSLSFYAQVSVDLANWLVDSTDGKMAQVMFYGSGSNGIDAAQKLARQYHKRAKLNPEEDRIFFIARDRSYHGATLDALDLSGHKARRAYYEPMLAKNMRTVPPCYPYRERLDNETDAAYVQRLKQALVDMIETLGPTKVAGFIVEPVVGAALGCVAAVDGYLAAMREVCDKYDILLIFDEIMCGLGRTGYMHAWQKSGVVPDIQLIGKGLAGGFAEISGMLVGHKVAKAFKGSGEAFAHGHTFQNHPLACAMALATLKIIDEDRLLENVRQKGPILARKLRERLGSHPYVGDIRGEGLFWAIEFVMDKLTKTPFESKLNIADEIHRMGLTKQYAVWVYPGSGTVDGTDGDHIILAPAFNITEEEVDIIVERTATLIEDYFKGLDESMPSNS</sequence>
<comment type="similarity">
    <text evidence="1 3">Belongs to the class-III pyridoxal-phosphate-dependent aminotransferase family.</text>
</comment>
<evidence type="ECO:0000256" key="1">
    <source>
        <dbReference type="ARBA" id="ARBA00008954"/>
    </source>
</evidence>
<dbReference type="GO" id="GO:0005829">
    <property type="term" value="C:cytosol"/>
    <property type="evidence" value="ECO:0007669"/>
    <property type="project" value="TreeGrafter"/>
</dbReference>
<name>A0A6A7A5N5_9PLEO</name>
<protein>
    <submittedName>
        <fullName evidence="4">Aminotransferase, class III</fullName>
    </submittedName>
</protein>
<dbReference type="InterPro" id="IPR015421">
    <property type="entry name" value="PyrdxlP-dep_Trfase_major"/>
</dbReference>
<dbReference type="GO" id="GO:0030170">
    <property type="term" value="F:pyridoxal phosphate binding"/>
    <property type="evidence" value="ECO:0007669"/>
    <property type="project" value="InterPro"/>
</dbReference>
<keyword evidence="4" id="KW-0808">Transferase</keyword>
<proteinExistence type="inferred from homology"/>
<dbReference type="GO" id="GO:0008483">
    <property type="term" value="F:transaminase activity"/>
    <property type="evidence" value="ECO:0007669"/>
    <property type="project" value="UniProtKB-KW"/>
</dbReference>
<dbReference type="Gene3D" id="3.40.640.10">
    <property type="entry name" value="Type I PLP-dependent aspartate aminotransferase-like (Major domain)"/>
    <property type="match status" value="1"/>
</dbReference>
<keyword evidence="4" id="KW-0032">Aminotransferase</keyword>